<evidence type="ECO:0000256" key="1">
    <source>
        <dbReference type="SAM" id="Phobius"/>
    </source>
</evidence>
<sequence>MEKNKHQTPIWKSIVYVGIGIMIGYLTMKFVL</sequence>
<keyword evidence="1" id="KW-1133">Transmembrane helix</keyword>
<keyword evidence="1" id="KW-0812">Transmembrane</keyword>
<dbReference type="Proteomes" id="UP000242662">
    <property type="component" value="Unassembled WGS sequence"/>
</dbReference>
<gene>
    <name evidence="2" type="ORF">SAMN05421737_11370</name>
</gene>
<keyword evidence="1" id="KW-0472">Membrane</keyword>
<dbReference type="EMBL" id="FMYM01000013">
    <property type="protein sequence ID" value="SDC71251.1"/>
    <property type="molecule type" value="Genomic_DNA"/>
</dbReference>
<evidence type="ECO:0000313" key="3">
    <source>
        <dbReference type="Proteomes" id="UP000242662"/>
    </source>
</evidence>
<feature type="transmembrane region" description="Helical" evidence="1">
    <location>
        <begin position="9"/>
        <end position="28"/>
    </location>
</feature>
<accession>A0A1G6NUD3</accession>
<name>A0A1G6NUD3_9BACI</name>
<reference evidence="3" key="1">
    <citation type="submission" date="2016-09" db="EMBL/GenBank/DDBJ databases">
        <authorList>
            <person name="Varghese N."/>
            <person name="Submissions S."/>
        </authorList>
    </citation>
    <scope>NUCLEOTIDE SEQUENCE [LARGE SCALE GENOMIC DNA]</scope>
    <source>
        <strain evidence="3">25nlg</strain>
    </source>
</reference>
<dbReference type="STRING" id="1464122.SAMN05421737_11370"/>
<organism evidence="2 3">
    <name type="scientific">Shouchella lonarensis</name>
    <dbReference type="NCBI Taxonomy" id="1464122"/>
    <lineage>
        <taxon>Bacteria</taxon>
        <taxon>Bacillati</taxon>
        <taxon>Bacillota</taxon>
        <taxon>Bacilli</taxon>
        <taxon>Bacillales</taxon>
        <taxon>Bacillaceae</taxon>
        <taxon>Shouchella</taxon>
    </lineage>
</organism>
<keyword evidence="3" id="KW-1185">Reference proteome</keyword>
<evidence type="ECO:0000313" key="2">
    <source>
        <dbReference type="EMBL" id="SDC71251.1"/>
    </source>
</evidence>
<protein>
    <submittedName>
        <fullName evidence="2">Uncharacterized protein</fullName>
    </submittedName>
</protein>
<dbReference type="AlphaFoldDB" id="A0A1G6NUD3"/>
<proteinExistence type="predicted"/>